<dbReference type="NCBIfam" id="TIGR01378">
    <property type="entry name" value="thi_PPkinase"/>
    <property type="match status" value="1"/>
</dbReference>
<dbReference type="Pfam" id="PF04265">
    <property type="entry name" value="TPK_B1_binding"/>
    <property type="match status" value="1"/>
</dbReference>
<dbReference type="InterPro" id="IPR007371">
    <property type="entry name" value="TPK_catalytic"/>
</dbReference>
<proteinExistence type="predicted"/>
<dbReference type="OrthoDB" id="1132102at2"/>
<dbReference type="PATRIC" id="fig|1622118.3.peg.1179"/>
<gene>
    <name evidence="7" type="ORF">Lupro_05670</name>
</gene>
<dbReference type="GO" id="GO:0009229">
    <property type="term" value="P:thiamine diphosphate biosynthetic process"/>
    <property type="evidence" value="ECO:0007669"/>
    <property type="project" value="InterPro"/>
</dbReference>
<dbReference type="SMART" id="SM00983">
    <property type="entry name" value="TPK_B1_binding"/>
    <property type="match status" value="1"/>
</dbReference>
<evidence type="ECO:0000256" key="3">
    <source>
        <dbReference type="ARBA" id="ARBA00022777"/>
    </source>
</evidence>
<dbReference type="InterPro" id="IPR006282">
    <property type="entry name" value="Thi_PPkinase"/>
</dbReference>
<evidence type="ECO:0000313" key="7">
    <source>
        <dbReference type="EMBL" id="AMC10757.1"/>
    </source>
</evidence>
<dbReference type="EMBL" id="CP013355">
    <property type="protein sequence ID" value="AMC10757.1"/>
    <property type="molecule type" value="Genomic_DNA"/>
</dbReference>
<dbReference type="GO" id="GO:0030975">
    <property type="term" value="F:thiamine binding"/>
    <property type="evidence" value="ECO:0007669"/>
    <property type="project" value="InterPro"/>
</dbReference>
<keyword evidence="4" id="KW-0067">ATP-binding</keyword>
<dbReference type="STRING" id="1622118.Lupro_05670"/>
<evidence type="ECO:0000259" key="6">
    <source>
        <dbReference type="SMART" id="SM00983"/>
    </source>
</evidence>
<dbReference type="RefSeq" id="WP_068207135.1">
    <property type="nucleotide sequence ID" value="NZ_CP013355.1"/>
</dbReference>
<reference evidence="8" key="1">
    <citation type="submission" date="2015-12" db="EMBL/GenBank/DDBJ databases">
        <title>Complete genome sequence of Lutibacter profundus strain LP1.</title>
        <authorList>
            <person name="Wissuwa J."/>
            <person name="Le Moine Bauer S."/>
            <person name="Stokke R."/>
            <person name="Dahle H."/>
            <person name="Steen I.H."/>
        </authorList>
    </citation>
    <scope>NUCLEOTIDE SEQUENCE [LARGE SCALE GENOMIC DNA]</scope>
    <source>
        <strain evidence="8">LP1</strain>
    </source>
</reference>
<sequence length="202" mass="22628">MKTKKAFILLNGSAPSYLPDLSEYEIVCAIDGAYNYFEANNIVPDLVTGDFDSINSIPTSIEVLKTPNQNFTDFEKALQILKQRGFYHIDVYGGSGKEHDHFLGNISTALQWKIGLNITFFDDFGKYFFIEESIYLTNIIGKNISLIPLPIASGVVTEGLLYPIKNETLTFGERIGTRNKASENEVEISLEKGDLLIYISHN</sequence>
<dbReference type="PANTHER" id="PTHR41299">
    <property type="entry name" value="THIAMINE PYROPHOSPHOKINASE"/>
    <property type="match status" value="1"/>
</dbReference>
<dbReference type="GO" id="GO:0016301">
    <property type="term" value="F:kinase activity"/>
    <property type="evidence" value="ECO:0007669"/>
    <property type="project" value="UniProtKB-KW"/>
</dbReference>
<reference evidence="7 8" key="2">
    <citation type="journal article" date="2016" name="Int. J. Syst. Evol. Microbiol.">
        <title>Lutibacter profundi sp. nov., isolated from a deep-sea hydrothermal system on the Arctic Mid-Ocean Ridge and emended description of the genus Lutibacter.</title>
        <authorList>
            <person name="Le Moine Bauer S."/>
            <person name="Roalkvam I."/>
            <person name="Steen I.H."/>
            <person name="Dahle H."/>
        </authorList>
    </citation>
    <scope>NUCLEOTIDE SEQUENCE [LARGE SCALE GENOMIC DNA]</scope>
    <source>
        <strain evidence="7 8">LP1</strain>
    </source>
</reference>
<dbReference type="GO" id="GO:0006772">
    <property type="term" value="P:thiamine metabolic process"/>
    <property type="evidence" value="ECO:0007669"/>
    <property type="project" value="UniProtKB-UniRule"/>
</dbReference>
<dbReference type="Gene3D" id="3.40.50.10240">
    <property type="entry name" value="Thiamin pyrophosphokinase, catalytic domain"/>
    <property type="match status" value="1"/>
</dbReference>
<organism evidence="7 8">
    <name type="scientific">Lutibacter profundi</name>
    <dbReference type="NCBI Taxonomy" id="1622118"/>
    <lineage>
        <taxon>Bacteria</taxon>
        <taxon>Pseudomonadati</taxon>
        <taxon>Bacteroidota</taxon>
        <taxon>Flavobacteriia</taxon>
        <taxon>Flavobacteriales</taxon>
        <taxon>Flavobacteriaceae</taxon>
        <taxon>Lutibacter</taxon>
    </lineage>
</organism>
<dbReference type="Pfam" id="PF04263">
    <property type="entry name" value="TPK_catalytic"/>
    <property type="match status" value="1"/>
</dbReference>
<feature type="domain" description="Thiamin pyrophosphokinase thiamin-binding" evidence="6">
    <location>
        <begin position="125"/>
        <end position="196"/>
    </location>
</feature>
<dbReference type="KEGG" id="lut:Lupro_05670"/>
<dbReference type="InterPro" id="IPR036371">
    <property type="entry name" value="TPK_B1-bd_sf"/>
</dbReference>
<dbReference type="GO" id="GO:0004788">
    <property type="term" value="F:thiamine diphosphokinase activity"/>
    <property type="evidence" value="ECO:0007669"/>
    <property type="project" value="UniProtKB-UniRule"/>
</dbReference>
<protein>
    <recommendedName>
        <fullName evidence="5">Thiamine diphosphokinase</fullName>
        <ecNumber evidence="5">2.7.6.2</ecNumber>
    </recommendedName>
</protein>
<dbReference type="InterPro" id="IPR053149">
    <property type="entry name" value="TPK"/>
</dbReference>
<accession>A0A0X8G626</accession>
<evidence type="ECO:0000256" key="4">
    <source>
        <dbReference type="ARBA" id="ARBA00022840"/>
    </source>
</evidence>
<dbReference type="PANTHER" id="PTHR41299:SF1">
    <property type="entry name" value="THIAMINE PYROPHOSPHOKINASE"/>
    <property type="match status" value="1"/>
</dbReference>
<dbReference type="SUPFAM" id="SSF63862">
    <property type="entry name" value="Thiamin pyrophosphokinase, substrate-binding domain"/>
    <property type="match status" value="1"/>
</dbReference>
<dbReference type="GO" id="GO:0005524">
    <property type="term" value="F:ATP binding"/>
    <property type="evidence" value="ECO:0007669"/>
    <property type="project" value="UniProtKB-KW"/>
</dbReference>
<dbReference type="InterPro" id="IPR036759">
    <property type="entry name" value="TPK_catalytic_sf"/>
</dbReference>
<keyword evidence="3 7" id="KW-0418">Kinase</keyword>
<dbReference type="InterPro" id="IPR007373">
    <property type="entry name" value="Thiamin_PyroPKinase_B1-bd"/>
</dbReference>
<dbReference type="CDD" id="cd07995">
    <property type="entry name" value="TPK"/>
    <property type="match status" value="1"/>
</dbReference>
<evidence type="ECO:0000256" key="5">
    <source>
        <dbReference type="NCBIfam" id="TIGR01378"/>
    </source>
</evidence>
<evidence type="ECO:0000256" key="1">
    <source>
        <dbReference type="ARBA" id="ARBA00022679"/>
    </source>
</evidence>
<dbReference type="Proteomes" id="UP000059672">
    <property type="component" value="Chromosome"/>
</dbReference>
<dbReference type="AlphaFoldDB" id="A0A0X8G626"/>
<keyword evidence="8" id="KW-1185">Reference proteome</keyword>
<dbReference type="EC" id="2.7.6.2" evidence="5"/>
<evidence type="ECO:0000256" key="2">
    <source>
        <dbReference type="ARBA" id="ARBA00022741"/>
    </source>
</evidence>
<keyword evidence="2" id="KW-0547">Nucleotide-binding</keyword>
<keyword evidence="1" id="KW-0808">Transferase</keyword>
<evidence type="ECO:0000313" key="8">
    <source>
        <dbReference type="Proteomes" id="UP000059672"/>
    </source>
</evidence>
<dbReference type="SUPFAM" id="SSF63999">
    <property type="entry name" value="Thiamin pyrophosphokinase, catalytic domain"/>
    <property type="match status" value="1"/>
</dbReference>
<name>A0A0X8G626_9FLAO</name>